<dbReference type="EMBL" id="FMYP01000004">
    <property type="protein sequence ID" value="SDB85535.1"/>
    <property type="molecule type" value="Genomic_DNA"/>
</dbReference>
<reference evidence="1 2" key="1">
    <citation type="submission" date="2016-09" db="EMBL/GenBank/DDBJ databases">
        <authorList>
            <person name="Capua I."/>
            <person name="De Benedictis P."/>
            <person name="Joannis T."/>
            <person name="Lombin L.H."/>
            <person name="Cattoli G."/>
        </authorList>
    </citation>
    <scope>NUCLEOTIDE SEQUENCE [LARGE SCALE GENOMIC DNA]</scope>
    <source>
        <strain evidence="1 2">A7P-90m</strain>
    </source>
</reference>
<gene>
    <name evidence="1" type="ORF">SAMN05216323_100429</name>
</gene>
<dbReference type="Pfam" id="PF20116">
    <property type="entry name" value="DUF6506"/>
    <property type="match status" value="1"/>
</dbReference>
<sequence length="106" mass="11409">MSVKAAFIFVAPENDYTKHRATIDSPVVKLSVVGVKDYEEAVKVALQLIEEGVTAIELCAGFGSEGTALIAKAVGDNAVVGVVRFDLHPAFNHQSGDKLFYPFLKQ</sequence>
<accession>A0A1G6GV11</accession>
<dbReference type="InterPro" id="IPR045441">
    <property type="entry name" value="DUF6506"/>
</dbReference>
<evidence type="ECO:0000313" key="2">
    <source>
        <dbReference type="Proteomes" id="UP000199452"/>
    </source>
</evidence>
<keyword evidence="2" id="KW-1185">Reference proteome</keyword>
<dbReference type="RefSeq" id="WP_092434945.1">
    <property type="nucleotide sequence ID" value="NZ_FMYP01000004.1"/>
</dbReference>
<dbReference type="AlphaFoldDB" id="A0A1G6GV11"/>
<dbReference type="Proteomes" id="UP000199452">
    <property type="component" value="Unassembled WGS sequence"/>
</dbReference>
<protein>
    <submittedName>
        <fullName evidence="1">Uncharacterized protein</fullName>
    </submittedName>
</protein>
<organism evidence="1 2">
    <name type="scientific">Williamwhitmania taraxaci</name>
    <dbReference type="NCBI Taxonomy" id="1640674"/>
    <lineage>
        <taxon>Bacteria</taxon>
        <taxon>Pseudomonadati</taxon>
        <taxon>Bacteroidota</taxon>
        <taxon>Bacteroidia</taxon>
        <taxon>Bacteroidales</taxon>
        <taxon>Williamwhitmaniaceae</taxon>
        <taxon>Williamwhitmania</taxon>
    </lineage>
</organism>
<proteinExistence type="predicted"/>
<evidence type="ECO:0000313" key="1">
    <source>
        <dbReference type="EMBL" id="SDB85535.1"/>
    </source>
</evidence>
<name>A0A1G6GV11_9BACT</name>
<dbReference type="OrthoDB" id="1551162at2"/>